<feature type="region of interest" description="Disordered" evidence="1">
    <location>
        <begin position="607"/>
        <end position="647"/>
    </location>
</feature>
<feature type="region of interest" description="Disordered" evidence="1">
    <location>
        <begin position="552"/>
        <end position="593"/>
    </location>
</feature>
<dbReference type="InterPro" id="IPR032675">
    <property type="entry name" value="LRR_dom_sf"/>
</dbReference>
<reference evidence="2 3" key="1">
    <citation type="submission" date="2015-01" db="EMBL/GenBank/DDBJ databases">
        <title>The Genome Sequence of Exophiala sideris CBS121828.</title>
        <authorList>
            <consortium name="The Broad Institute Genomics Platform"/>
            <person name="Cuomo C."/>
            <person name="de Hoog S."/>
            <person name="Gorbushina A."/>
            <person name="Stielow B."/>
            <person name="Teixiera M."/>
            <person name="Abouelleil A."/>
            <person name="Chapman S.B."/>
            <person name="Priest M."/>
            <person name="Young S.K."/>
            <person name="Wortman J."/>
            <person name="Nusbaum C."/>
            <person name="Birren B."/>
        </authorList>
    </citation>
    <scope>NUCLEOTIDE SEQUENCE [LARGE SCALE GENOMIC DNA]</scope>
    <source>
        <strain evidence="2 3">CBS 121828</strain>
    </source>
</reference>
<evidence type="ECO:0008006" key="4">
    <source>
        <dbReference type="Google" id="ProtNLM"/>
    </source>
</evidence>
<evidence type="ECO:0000313" key="3">
    <source>
        <dbReference type="Proteomes" id="UP000053599"/>
    </source>
</evidence>
<feature type="compositionally biased region" description="Low complexity" evidence="1">
    <location>
        <begin position="562"/>
        <end position="571"/>
    </location>
</feature>
<dbReference type="AlphaFoldDB" id="A0A0D1YX07"/>
<sequence>MATPSSIRQSRPRRAPRIQYAEDDTDSLDLSEFETRPQPPRRSRRQVQTYRESSDDDPNVQSDSSIEVQPQQGTRSRPRLQETTASSTSRKRKVRPGTKPAVANSFSAYKRQKTRSSTIPRKQETQVSIIIPPPPSGRIPPWQDLPYHVLVSVMKHAAYPLYGQVSQPTASLPWLQEMSTLCRSFHEACMAALLDNPPLFPAWRAHGLINLLKQDPKDLITDYRAKIHYLEIEVKQLLYKKAGISLMDLVSRTPLLQGLRLYSNYDDMPTVLGAQATVQRRMNWSYPEEMFDHLDRENMFMSLFEWNGRFPNPKEALQTALTAHCRPAFSRLREVSFLNMTLPEKTTDGDVAMAQSLFTGSLKDLHELKHLTVKNCGILDDVTTPMLPIGLEYLEVVQCSQLTSSALAQYLAVGGSTLRTIKLIGCQSLSLGFTAELKTLCPCLQDFVVDMFFIDPTSYADREPLFLALLPDGPPTWPASLVNLSLENIRHKIADEAHEFLESLVESSDQLPRLKRINIKMILKMAGWRDRAQLRKDWLPKLQAVFLNTDKPLDHQEKSSKHSSQSSQRQSTRIASKGQSTAENTDDSDTGPAVAVQGRCDVVNLVISDQRPAQDQFREDDFLDDEPSDDEEWNGRDQQPRSSGYAW</sequence>
<feature type="region of interest" description="Disordered" evidence="1">
    <location>
        <begin position="1"/>
        <end position="123"/>
    </location>
</feature>
<feature type="compositionally biased region" description="Polar residues" evidence="1">
    <location>
        <begin position="572"/>
        <end position="583"/>
    </location>
</feature>
<dbReference type="Gene3D" id="3.80.10.10">
    <property type="entry name" value="Ribonuclease Inhibitor"/>
    <property type="match status" value="1"/>
</dbReference>
<dbReference type="HOGENOM" id="CLU_019222_0_0_1"/>
<evidence type="ECO:0000313" key="2">
    <source>
        <dbReference type="EMBL" id="KIV87072.1"/>
    </source>
</evidence>
<dbReference type="SUPFAM" id="SSF52047">
    <property type="entry name" value="RNI-like"/>
    <property type="match status" value="1"/>
</dbReference>
<evidence type="ECO:0000256" key="1">
    <source>
        <dbReference type="SAM" id="MobiDB-lite"/>
    </source>
</evidence>
<proteinExistence type="predicted"/>
<accession>A0A0D1YX07</accession>
<feature type="compositionally biased region" description="Acidic residues" evidence="1">
    <location>
        <begin position="621"/>
        <end position="632"/>
    </location>
</feature>
<organism evidence="2 3">
    <name type="scientific">Exophiala sideris</name>
    <dbReference type="NCBI Taxonomy" id="1016849"/>
    <lineage>
        <taxon>Eukaryota</taxon>
        <taxon>Fungi</taxon>
        <taxon>Dikarya</taxon>
        <taxon>Ascomycota</taxon>
        <taxon>Pezizomycotina</taxon>
        <taxon>Eurotiomycetes</taxon>
        <taxon>Chaetothyriomycetidae</taxon>
        <taxon>Chaetothyriales</taxon>
        <taxon>Herpotrichiellaceae</taxon>
        <taxon>Exophiala</taxon>
    </lineage>
</organism>
<dbReference type="EMBL" id="KN846951">
    <property type="protein sequence ID" value="KIV87072.1"/>
    <property type="molecule type" value="Genomic_DNA"/>
</dbReference>
<name>A0A0D1YX07_9EURO</name>
<dbReference type="OrthoDB" id="5395390at2759"/>
<feature type="compositionally biased region" description="Polar residues" evidence="1">
    <location>
        <begin position="59"/>
        <end position="88"/>
    </location>
</feature>
<dbReference type="Proteomes" id="UP000053599">
    <property type="component" value="Unassembled WGS sequence"/>
</dbReference>
<protein>
    <recommendedName>
        <fullName evidence="4">F-box domain-containing protein</fullName>
    </recommendedName>
</protein>
<dbReference type="STRING" id="1016849.A0A0D1YX07"/>
<feature type="compositionally biased region" description="Acidic residues" evidence="1">
    <location>
        <begin position="21"/>
        <end position="32"/>
    </location>
</feature>
<gene>
    <name evidence="2" type="ORF">PV11_02643</name>
</gene>